<evidence type="ECO:0000256" key="1">
    <source>
        <dbReference type="SAM" id="SignalP"/>
    </source>
</evidence>
<dbReference type="EMBL" id="JALHLG010000005">
    <property type="protein sequence ID" value="MCJ2186338.1"/>
    <property type="molecule type" value="Genomic_DNA"/>
</dbReference>
<protein>
    <submittedName>
        <fullName evidence="3">Glycine zipper domain-containing protein</fullName>
    </submittedName>
</protein>
<evidence type="ECO:0000313" key="3">
    <source>
        <dbReference type="EMBL" id="MCJ2186338.1"/>
    </source>
</evidence>
<comment type="caution">
    <text evidence="3">The sequence shown here is derived from an EMBL/GenBank/DDBJ whole genome shotgun (WGS) entry which is preliminary data.</text>
</comment>
<keyword evidence="4" id="KW-1185">Reference proteome</keyword>
<feature type="signal peptide" evidence="1">
    <location>
        <begin position="1"/>
        <end position="24"/>
    </location>
</feature>
<dbReference type="Pfam" id="PF13488">
    <property type="entry name" value="Gly-zipper_Omp"/>
    <property type="match status" value="1"/>
</dbReference>
<organism evidence="3 4">
    <name type="scientific">Novosphingobium beihaiensis</name>
    <dbReference type="NCBI Taxonomy" id="2930389"/>
    <lineage>
        <taxon>Bacteria</taxon>
        <taxon>Pseudomonadati</taxon>
        <taxon>Pseudomonadota</taxon>
        <taxon>Alphaproteobacteria</taxon>
        <taxon>Sphingomonadales</taxon>
        <taxon>Sphingomonadaceae</taxon>
        <taxon>Novosphingobium</taxon>
    </lineage>
</organism>
<reference evidence="3 4" key="1">
    <citation type="submission" date="2022-04" db="EMBL/GenBank/DDBJ databases">
        <title>Identification of a novel bacterium isolated from mangrove sediments.</title>
        <authorList>
            <person name="Pan X."/>
        </authorList>
    </citation>
    <scope>NUCLEOTIDE SEQUENCE [LARGE SCALE GENOMIC DNA]</scope>
    <source>
        <strain evidence="3 4">B2638</strain>
    </source>
</reference>
<evidence type="ECO:0000313" key="4">
    <source>
        <dbReference type="Proteomes" id="UP001202281"/>
    </source>
</evidence>
<accession>A0ABT0BMX8</accession>
<dbReference type="RefSeq" id="WP_243918679.1">
    <property type="nucleotide sequence ID" value="NZ_JALHLG010000005.1"/>
</dbReference>
<dbReference type="InterPro" id="IPR039567">
    <property type="entry name" value="Gly-zipper"/>
</dbReference>
<feature type="chain" id="PRO_5045601830" evidence="1">
    <location>
        <begin position="25"/>
        <end position="87"/>
    </location>
</feature>
<gene>
    <name evidence="3" type="ORF">MTR66_05840</name>
</gene>
<keyword evidence="1" id="KW-0732">Signal</keyword>
<dbReference type="Proteomes" id="UP001202281">
    <property type="component" value="Unassembled WGS sequence"/>
</dbReference>
<sequence>MRRLILPILAAGAFTMAACTSNYAGEGALAGGALGAGVGAATGGDAGTGAAIGAAAGAVAGSQVKKKDKDGCYRYDRHGNRYWDRDC</sequence>
<dbReference type="PROSITE" id="PS51257">
    <property type="entry name" value="PROKAR_LIPOPROTEIN"/>
    <property type="match status" value="1"/>
</dbReference>
<feature type="domain" description="Glycine zipper" evidence="2">
    <location>
        <begin position="27"/>
        <end position="66"/>
    </location>
</feature>
<evidence type="ECO:0000259" key="2">
    <source>
        <dbReference type="Pfam" id="PF13488"/>
    </source>
</evidence>
<name>A0ABT0BMX8_9SPHN</name>
<proteinExistence type="predicted"/>